<keyword evidence="2" id="KW-1185">Reference proteome</keyword>
<proteinExistence type="predicted"/>
<accession>A0A4Y2HEW7</accession>
<protein>
    <submittedName>
        <fullName evidence="1">Uncharacterized protein</fullName>
    </submittedName>
</protein>
<evidence type="ECO:0000313" key="1">
    <source>
        <dbReference type="EMBL" id="GBM63832.1"/>
    </source>
</evidence>
<name>A0A4Y2HEW7_ARAVE</name>
<comment type="caution">
    <text evidence="1">The sequence shown here is derived from an EMBL/GenBank/DDBJ whole genome shotgun (WGS) entry which is preliminary data.</text>
</comment>
<gene>
    <name evidence="1" type="ORF">AVEN_193633_1</name>
</gene>
<dbReference type="EMBL" id="BGPR01001892">
    <property type="protein sequence ID" value="GBM63832.1"/>
    <property type="molecule type" value="Genomic_DNA"/>
</dbReference>
<sequence>MRIKLDDPAATTIKRALWPPHNSPHFERLVRRSLLQRYPNGVNLVMG</sequence>
<feature type="non-terminal residue" evidence="1">
    <location>
        <position position="47"/>
    </location>
</feature>
<dbReference type="AlphaFoldDB" id="A0A4Y2HEW7"/>
<dbReference type="Proteomes" id="UP000499080">
    <property type="component" value="Unassembled WGS sequence"/>
</dbReference>
<evidence type="ECO:0000313" key="2">
    <source>
        <dbReference type="Proteomes" id="UP000499080"/>
    </source>
</evidence>
<organism evidence="1 2">
    <name type="scientific">Araneus ventricosus</name>
    <name type="common">Orbweaver spider</name>
    <name type="synonym">Epeira ventricosa</name>
    <dbReference type="NCBI Taxonomy" id="182803"/>
    <lineage>
        <taxon>Eukaryota</taxon>
        <taxon>Metazoa</taxon>
        <taxon>Ecdysozoa</taxon>
        <taxon>Arthropoda</taxon>
        <taxon>Chelicerata</taxon>
        <taxon>Arachnida</taxon>
        <taxon>Araneae</taxon>
        <taxon>Araneomorphae</taxon>
        <taxon>Entelegynae</taxon>
        <taxon>Araneoidea</taxon>
        <taxon>Araneidae</taxon>
        <taxon>Araneus</taxon>
    </lineage>
</organism>
<reference evidence="1 2" key="1">
    <citation type="journal article" date="2019" name="Sci. Rep.">
        <title>Orb-weaving spider Araneus ventricosus genome elucidates the spidroin gene catalogue.</title>
        <authorList>
            <person name="Kono N."/>
            <person name="Nakamura H."/>
            <person name="Ohtoshi R."/>
            <person name="Moran D.A.P."/>
            <person name="Shinohara A."/>
            <person name="Yoshida Y."/>
            <person name="Fujiwara M."/>
            <person name="Mori M."/>
            <person name="Tomita M."/>
            <person name="Arakawa K."/>
        </authorList>
    </citation>
    <scope>NUCLEOTIDE SEQUENCE [LARGE SCALE GENOMIC DNA]</scope>
</reference>